<dbReference type="GO" id="GO:0005829">
    <property type="term" value="C:cytosol"/>
    <property type="evidence" value="ECO:0007669"/>
    <property type="project" value="TreeGrafter"/>
</dbReference>
<evidence type="ECO:0000256" key="2">
    <source>
        <dbReference type="ARBA" id="ARBA00006484"/>
    </source>
</evidence>
<feature type="transmembrane region" description="Helical" evidence="5">
    <location>
        <begin position="6"/>
        <end position="30"/>
    </location>
</feature>
<comment type="subcellular location">
    <subcellularLocation>
        <location evidence="1">Membrane</location>
        <topology evidence="1">Single-pass type II membrane protein</topology>
    </subcellularLocation>
</comment>
<keyword evidence="7" id="KW-1185">Reference proteome</keyword>
<evidence type="ECO:0000256" key="3">
    <source>
        <dbReference type="ARBA" id="ARBA00023002"/>
    </source>
</evidence>
<comment type="similarity">
    <text evidence="2 4">Belongs to the short-chain dehydrogenases/reductases (SDR) family.</text>
</comment>
<comment type="caution">
    <text evidence="6">The sequence shown here is derived from an EMBL/GenBank/DDBJ whole genome shotgun (WGS) entry which is preliminary data.</text>
</comment>
<dbReference type="PROSITE" id="PS00061">
    <property type="entry name" value="ADH_SHORT"/>
    <property type="match status" value="1"/>
</dbReference>
<dbReference type="OMA" id="EWMYRLM"/>
<dbReference type="OrthoDB" id="47007at2759"/>
<keyword evidence="3" id="KW-0560">Oxidoreductase</keyword>
<evidence type="ECO:0000256" key="4">
    <source>
        <dbReference type="RuleBase" id="RU000363"/>
    </source>
</evidence>
<proteinExistence type="inferred from homology"/>
<dbReference type="InterPro" id="IPR002347">
    <property type="entry name" value="SDR_fam"/>
</dbReference>
<dbReference type="Pfam" id="PF00106">
    <property type="entry name" value="adh_short"/>
    <property type="match status" value="1"/>
</dbReference>
<dbReference type="NCBIfam" id="NF004825">
    <property type="entry name" value="PRK06181.1"/>
    <property type="match status" value="1"/>
</dbReference>
<reference evidence="6 7" key="1">
    <citation type="journal article" date="2017" name="Mol. Plant">
        <title>The Genome of Medicinal Plant Macleaya cordata Provides New Insights into Benzylisoquinoline Alkaloids Metabolism.</title>
        <authorList>
            <person name="Liu X."/>
            <person name="Liu Y."/>
            <person name="Huang P."/>
            <person name="Ma Y."/>
            <person name="Qing Z."/>
            <person name="Tang Q."/>
            <person name="Cao H."/>
            <person name="Cheng P."/>
            <person name="Zheng Y."/>
            <person name="Yuan Z."/>
            <person name="Zhou Y."/>
            <person name="Liu J."/>
            <person name="Tang Z."/>
            <person name="Zhuo Y."/>
            <person name="Zhang Y."/>
            <person name="Yu L."/>
            <person name="Huang J."/>
            <person name="Yang P."/>
            <person name="Peng Q."/>
            <person name="Zhang J."/>
            <person name="Jiang W."/>
            <person name="Zhang Z."/>
            <person name="Lin K."/>
            <person name="Ro D.K."/>
            <person name="Chen X."/>
            <person name="Xiong X."/>
            <person name="Shang Y."/>
            <person name="Huang S."/>
            <person name="Zeng J."/>
        </authorList>
    </citation>
    <scope>NUCLEOTIDE SEQUENCE [LARGE SCALE GENOMIC DNA]</scope>
    <source>
        <strain evidence="7">cv. BLH2017</strain>
        <tissue evidence="6">Root</tissue>
    </source>
</reference>
<dbReference type="EMBL" id="MVGT01000438">
    <property type="protein sequence ID" value="OVA17458.1"/>
    <property type="molecule type" value="Genomic_DNA"/>
</dbReference>
<keyword evidence="5" id="KW-0472">Membrane</keyword>
<dbReference type="PANTHER" id="PTHR43391:SF89">
    <property type="entry name" value="11-BETA-HYDROXYSTEROID DEHYDROGENASE 1A-RELATED"/>
    <property type="match status" value="1"/>
</dbReference>
<dbReference type="SUPFAM" id="SSF51735">
    <property type="entry name" value="NAD(P)-binding Rossmann-fold domains"/>
    <property type="match status" value="1"/>
</dbReference>
<accession>A0A200R451</accession>
<dbReference type="InterPro" id="IPR020904">
    <property type="entry name" value="Sc_DH/Rdtase_CS"/>
</dbReference>
<protein>
    <submittedName>
        <fullName evidence="6">Short-chain dehydrogenase/reductase SDR</fullName>
    </submittedName>
</protein>
<organism evidence="6 7">
    <name type="scientific">Macleaya cordata</name>
    <name type="common">Five-seeded plume-poppy</name>
    <name type="synonym">Bocconia cordata</name>
    <dbReference type="NCBI Taxonomy" id="56857"/>
    <lineage>
        <taxon>Eukaryota</taxon>
        <taxon>Viridiplantae</taxon>
        <taxon>Streptophyta</taxon>
        <taxon>Embryophyta</taxon>
        <taxon>Tracheophyta</taxon>
        <taxon>Spermatophyta</taxon>
        <taxon>Magnoliopsida</taxon>
        <taxon>Ranunculales</taxon>
        <taxon>Papaveraceae</taxon>
        <taxon>Papaveroideae</taxon>
        <taxon>Macleaya</taxon>
    </lineage>
</organism>
<gene>
    <name evidence="6" type="ORF">BVC80_1837g278</name>
</gene>
<dbReference type="FunCoup" id="A0A200R451">
    <property type="interactions" value="125"/>
</dbReference>
<evidence type="ECO:0000313" key="7">
    <source>
        <dbReference type="Proteomes" id="UP000195402"/>
    </source>
</evidence>
<dbReference type="InterPro" id="IPR036291">
    <property type="entry name" value="NAD(P)-bd_dom_sf"/>
</dbReference>
<evidence type="ECO:0000313" key="6">
    <source>
        <dbReference type="EMBL" id="OVA17458.1"/>
    </source>
</evidence>
<dbReference type="PANTHER" id="PTHR43391">
    <property type="entry name" value="RETINOL DEHYDROGENASE-RELATED"/>
    <property type="match status" value="1"/>
</dbReference>
<dbReference type="GO" id="GO:0016020">
    <property type="term" value="C:membrane"/>
    <property type="evidence" value="ECO:0007669"/>
    <property type="project" value="UniProtKB-SubCell"/>
</dbReference>
<dbReference type="PRINTS" id="PR00081">
    <property type="entry name" value="GDHRDH"/>
</dbReference>
<dbReference type="AlphaFoldDB" id="A0A200R451"/>
<dbReference type="GO" id="GO:0016491">
    <property type="term" value="F:oxidoreductase activity"/>
    <property type="evidence" value="ECO:0007669"/>
    <property type="project" value="UniProtKB-KW"/>
</dbReference>
<name>A0A200R451_MACCD</name>
<dbReference type="PRINTS" id="PR00080">
    <property type="entry name" value="SDRFAMILY"/>
</dbReference>
<evidence type="ECO:0000256" key="1">
    <source>
        <dbReference type="ARBA" id="ARBA00004606"/>
    </source>
</evidence>
<dbReference type="Proteomes" id="UP000195402">
    <property type="component" value="Unassembled WGS sequence"/>
</dbReference>
<sequence length="349" mass="38903">MDLLHNFMNIVAPPTSFITLLFFLPPYLFFKSILSILGSIFSEDLAGKVVLITGASSGIGEHLAYQYAKKGANLVLVARRVSRLQEVADTARDYGSPNVLVIQADVSKVDDCKRFVDEAVNHFGRLDHLVNNAGIASVCMFEDSPDITNFAPIMDTNFWGAVYPTYYAVPHLRQNKGKIVVMASAGGWLAVPRMSFYNASKAAVINFFEALRVEFGPDIKITIATPGYIESELTQGKFLSKEGQMEVDQEMRDVQIGPVPVLLAEKSAKGIVNSVRRGERYVTEPSWFKVTYLWKVFCPEVLEWWFRLLLLTEPGTSHREALNKKILDVTGAKNILYPASIQTPELKAD</sequence>
<dbReference type="Gene3D" id="3.40.50.720">
    <property type="entry name" value="NAD(P)-binding Rossmann-like Domain"/>
    <property type="match status" value="1"/>
</dbReference>
<dbReference type="InParanoid" id="A0A200R451"/>
<evidence type="ECO:0000256" key="5">
    <source>
        <dbReference type="SAM" id="Phobius"/>
    </source>
</evidence>
<dbReference type="STRING" id="56857.A0A200R451"/>
<keyword evidence="5" id="KW-1133">Transmembrane helix</keyword>
<keyword evidence="5" id="KW-0812">Transmembrane</keyword>